<accession>A0A168S2J4</accession>
<reference evidence="2" key="1">
    <citation type="submission" date="2016-04" db="EMBL/GenBank/DDBJ databases">
        <authorList>
            <person name="Evans L.H."/>
            <person name="Alamgir A."/>
            <person name="Owens N."/>
            <person name="Weber N.D."/>
            <person name="Virtaneva K."/>
            <person name="Barbian K."/>
            <person name="Babar A."/>
            <person name="Rosenke K."/>
        </authorList>
    </citation>
    <scope>NUCLEOTIDE SEQUENCE [LARGE SCALE GENOMIC DNA]</scope>
    <source>
        <strain evidence="2">CBS 101.48</strain>
    </source>
</reference>
<evidence type="ECO:0000313" key="1">
    <source>
        <dbReference type="EMBL" id="SAL96774.1"/>
    </source>
</evidence>
<evidence type="ECO:0000313" key="2">
    <source>
        <dbReference type="EMBL" id="SAM07715.1"/>
    </source>
</evidence>
<evidence type="ECO:0000313" key="3">
    <source>
        <dbReference type="Proteomes" id="UP000078561"/>
    </source>
</evidence>
<dbReference type="EMBL" id="LT551263">
    <property type="protein sequence ID" value="SAL96774.1"/>
    <property type="molecule type" value="Genomic_DNA"/>
</dbReference>
<gene>
    <name evidence="2" type="primary">ABSGL_13358.1 scaffold 13664</name>
    <name evidence="1" type="synonym">ABSGL_02197.1 scaffold 2826</name>
</gene>
<proteinExistence type="predicted"/>
<sequence length="112" mass="13336">MEQEQYTQENSMDFDYGFDNGSDYEFENETERLEVRAEPAEDQEAMDFEDNNEQLEVLDEYVPGKEETQSCFKCLSQFRCKTLIQSLYPVKPVYHDIYRQGYFLFGDETVAF</sequence>
<protein>
    <submittedName>
        <fullName evidence="2">Uncharacterized protein</fullName>
    </submittedName>
</protein>
<dbReference type="InParanoid" id="A0A168S2J4"/>
<dbReference type="Proteomes" id="UP000078561">
    <property type="component" value="Unassembled WGS sequence"/>
</dbReference>
<keyword evidence="3" id="KW-1185">Reference proteome</keyword>
<organism evidence="2">
    <name type="scientific">Absidia glauca</name>
    <name type="common">Pin mould</name>
    <dbReference type="NCBI Taxonomy" id="4829"/>
    <lineage>
        <taxon>Eukaryota</taxon>
        <taxon>Fungi</taxon>
        <taxon>Fungi incertae sedis</taxon>
        <taxon>Mucoromycota</taxon>
        <taxon>Mucoromycotina</taxon>
        <taxon>Mucoromycetes</taxon>
        <taxon>Mucorales</taxon>
        <taxon>Cunninghamellaceae</taxon>
        <taxon>Absidia</taxon>
    </lineage>
</organism>
<dbReference type="AlphaFoldDB" id="A0A168S2J4"/>
<dbReference type="EMBL" id="LT554761">
    <property type="protein sequence ID" value="SAM07715.1"/>
    <property type="molecule type" value="Genomic_DNA"/>
</dbReference>
<name>A0A168S2J4_ABSGL</name>